<protein>
    <recommendedName>
        <fullName evidence="6">Large ribosomal subunit protein uL29m</fullName>
    </recommendedName>
    <alternativeName>
        <fullName evidence="7">54S ribosomal protein L4, mitochondrial</fullName>
    </alternativeName>
</protein>
<comment type="caution">
    <text evidence="8">The sequence shown here is derived from an EMBL/GenBank/DDBJ whole genome shotgun (WGS) entry which is preliminary data.</text>
</comment>
<keyword evidence="3 8" id="KW-0689">Ribosomal protein</keyword>
<evidence type="ECO:0000256" key="3">
    <source>
        <dbReference type="ARBA" id="ARBA00022980"/>
    </source>
</evidence>
<dbReference type="RefSeq" id="XP_024665402.1">
    <property type="nucleotide sequence ID" value="XM_024809634.1"/>
</dbReference>
<comment type="similarity">
    <text evidence="2">Belongs to the universal ribosomal protein uL29 family.</text>
</comment>
<dbReference type="InterPro" id="IPR010729">
    <property type="entry name" value="Ribosomal_uL29_mit"/>
</dbReference>
<dbReference type="GeneID" id="36516825"/>
<evidence type="ECO:0000256" key="4">
    <source>
        <dbReference type="ARBA" id="ARBA00023128"/>
    </source>
</evidence>
<evidence type="ECO:0000256" key="7">
    <source>
        <dbReference type="ARBA" id="ARBA00035399"/>
    </source>
</evidence>
<evidence type="ECO:0000256" key="2">
    <source>
        <dbReference type="ARBA" id="ARBA00009254"/>
    </source>
</evidence>
<sequence>MMRRFSTSAAVLRRSVANAKPLVLRPPIEPRVSDVNVPEDHPLWQFFADQKYMRTSTELNGVGNSWTIPQLRRKSFDDLHTLWYVCLKEWNRLAREQYIVKQWMSRPSEDTFTDDNSLYTETVNKIRESMWRIRHVLAERYHGYREAGQILGEEYPKLLAEFSKEYLEADSNADAEVTGQLERFQFAFFGINPLLEGNFPEPQVLRGLYAVARLKLARYASEQSQVSDVKDVREAFLLFTCEHSPEGVAEAIESILEVRQAEPVEDELETLSQLMLASQQA</sequence>
<dbReference type="Pfam" id="PF06984">
    <property type="entry name" value="MRP-L47"/>
    <property type="match status" value="1"/>
</dbReference>
<dbReference type="AlphaFoldDB" id="A0A2T0FKG4"/>
<keyword evidence="9" id="KW-1185">Reference proteome</keyword>
<gene>
    <name evidence="8" type="ORF">B9G98_03077</name>
</gene>
<evidence type="ECO:0000256" key="6">
    <source>
        <dbReference type="ARBA" id="ARBA00035289"/>
    </source>
</evidence>
<comment type="subcellular location">
    <subcellularLocation>
        <location evidence="1">Mitochondrion</location>
    </subcellularLocation>
</comment>
<keyword evidence="4" id="KW-0496">Mitochondrion</keyword>
<dbReference type="Gene3D" id="6.10.330.20">
    <property type="match status" value="1"/>
</dbReference>
<dbReference type="OrthoDB" id="270763at2759"/>
<evidence type="ECO:0000256" key="5">
    <source>
        <dbReference type="ARBA" id="ARBA00023274"/>
    </source>
</evidence>
<dbReference type="GO" id="GO:0005762">
    <property type="term" value="C:mitochondrial large ribosomal subunit"/>
    <property type="evidence" value="ECO:0007669"/>
    <property type="project" value="TreeGrafter"/>
</dbReference>
<reference evidence="8 9" key="1">
    <citation type="submission" date="2017-04" db="EMBL/GenBank/DDBJ databases">
        <title>Genome sequencing of [Candida] sorbophila.</title>
        <authorList>
            <person name="Ahn J.O."/>
        </authorList>
    </citation>
    <scope>NUCLEOTIDE SEQUENCE [LARGE SCALE GENOMIC DNA]</scope>
    <source>
        <strain evidence="8 9">DS02</strain>
    </source>
</reference>
<dbReference type="PANTHER" id="PTHR21183">
    <property type="entry name" value="RIBOSOMAL PROTEIN L47, MITOCHONDRIAL-RELATED"/>
    <property type="match status" value="1"/>
</dbReference>
<evidence type="ECO:0000256" key="1">
    <source>
        <dbReference type="ARBA" id="ARBA00004173"/>
    </source>
</evidence>
<dbReference type="STRING" id="45607.A0A2T0FKG4"/>
<dbReference type="Gene3D" id="6.10.140.1190">
    <property type="match status" value="1"/>
</dbReference>
<dbReference type="GO" id="GO:0032543">
    <property type="term" value="P:mitochondrial translation"/>
    <property type="evidence" value="ECO:0007669"/>
    <property type="project" value="TreeGrafter"/>
</dbReference>
<dbReference type="EMBL" id="NDIQ01000021">
    <property type="protein sequence ID" value="PRT55457.1"/>
    <property type="molecule type" value="Genomic_DNA"/>
</dbReference>
<evidence type="ECO:0000313" key="8">
    <source>
        <dbReference type="EMBL" id="PRT55457.1"/>
    </source>
</evidence>
<proteinExistence type="inferred from homology"/>
<accession>A0A2T0FKG4</accession>
<organism evidence="8 9">
    <name type="scientific">Wickerhamiella sorbophila</name>
    <dbReference type="NCBI Taxonomy" id="45607"/>
    <lineage>
        <taxon>Eukaryota</taxon>
        <taxon>Fungi</taxon>
        <taxon>Dikarya</taxon>
        <taxon>Ascomycota</taxon>
        <taxon>Saccharomycotina</taxon>
        <taxon>Dipodascomycetes</taxon>
        <taxon>Dipodascales</taxon>
        <taxon>Trichomonascaceae</taxon>
        <taxon>Wickerhamiella</taxon>
    </lineage>
</organism>
<dbReference type="GO" id="GO:0003735">
    <property type="term" value="F:structural constituent of ribosome"/>
    <property type="evidence" value="ECO:0007669"/>
    <property type="project" value="InterPro"/>
</dbReference>
<evidence type="ECO:0000313" key="9">
    <source>
        <dbReference type="Proteomes" id="UP000238350"/>
    </source>
</evidence>
<dbReference type="PANTHER" id="PTHR21183:SF18">
    <property type="entry name" value="LARGE RIBOSOMAL SUBUNIT PROTEIN UL29M"/>
    <property type="match status" value="1"/>
</dbReference>
<keyword evidence="5" id="KW-0687">Ribonucleoprotein</keyword>
<dbReference type="Proteomes" id="UP000238350">
    <property type="component" value="Unassembled WGS sequence"/>
</dbReference>
<name>A0A2T0FKG4_9ASCO</name>
<dbReference type="InterPro" id="IPR038340">
    <property type="entry name" value="MRP-L47_sf"/>
</dbReference>